<evidence type="ECO:0000256" key="5">
    <source>
        <dbReference type="RuleBase" id="RU362076"/>
    </source>
</evidence>
<keyword evidence="7" id="KW-0966">Cell projection</keyword>
<dbReference type="EMBL" id="AFRZ01000001">
    <property type="protein sequence ID" value="EHP29811.1"/>
    <property type="molecule type" value="Genomic_DNA"/>
</dbReference>
<dbReference type="Gene3D" id="2.30.30.910">
    <property type="match status" value="1"/>
</dbReference>
<evidence type="ECO:0000256" key="4">
    <source>
        <dbReference type="ARBA" id="ARBA00024746"/>
    </source>
</evidence>
<keyword evidence="7" id="KW-0282">Flagellum</keyword>
<keyword evidence="8" id="KW-1185">Reference proteome</keyword>
<evidence type="ECO:0000313" key="8">
    <source>
        <dbReference type="Proteomes" id="UP000006431"/>
    </source>
</evidence>
<comment type="similarity">
    <text evidence="1 5">Belongs to the FlgD family.</text>
</comment>
<accession>B6BH24</accession>
<evidence type="ECO:0000256" key="2">
    <source>
        <dbReference type="ARBA" id="ARBA00016013"/>
    </source>
</evidence>
<dbReference type="Proteomes" id="UP000006431">
    <property type="component" value="Unassembled WGS sequence"/>
</dbReference>
<protein>
    <recommendedName>
        <fullName evidence="2 5">Basal-body rod modification protein FlgD</fullName>
    </recommendedName>
</protein>
<dbReference type="InterPro" id="IPR025965">
    <property type="entry name" value="FlgD/Vpr_Ig-like"/>
</dbReference>
<feature type="domain" description="FlgD/Vpr Ig-like" evidence="6">
    <location>
        <begin position="102"/>
        <end position="178"/>
    </location>
</feature>
<dbReference type="Gene3D" id="2.60.40.4070">
    <property type="match status" value="1"/>
</dbReference>
<reference evidence="7 8" key="1">
    <citation type="journal article" date="2012" name="Proc. Natl. Acad. Sci. U.S.A.">
        <title>Genome and physiology of a model Epsilonproteobacterium responsible for sulfide detoxification in marine oxygen depletion zones.</title>
        <authorList>
            <person name="Grote J."/>
            <person name="Schott T."/>
            <person name="Bruckner C.G."/>
            <person name="Glockner F.O."/>
            <person name="Jost G."/>
            <person name="Teeling H."/>
            <person name="Labrenz M."/>
            <person name="Jurgens K."/>
        </authorList>
    </citation>
    <scope>NUCLEOTIDE SEQUENCE [LARGE SCALE GENOMIC DNA]</scope>
    <source>
        <strain evidence="7 8">GD1</strain>
    </source>
</reference>
<dbReference type="InterPro" id="IPR005648">
    <property type="entry name" value="FlgD"/>
</dbReference>
<name>B6BH24_SULGG</name>
<dbReference type="HOGENOM" id="CLU_047535_0_1_7"/>
<gene>
    <name evidence="7" type="primary">flgD</name>
    <name evidence="7" type="ORF">SMGD1_1287</name>
</gene>
<dbReference type="Pfam" id="PF03963">
    <property type="entry name" value="FlgD"/>
    <property type="match status" value="1"/>
</dbReference>
<proteinExistence type="inferred from homology"/>
<dbReference type="AlphaFoldDB" id="B6BH24"/>
<dbReference type="OrthoDB" id="9785233at2"/>
<evidence type="ECO:0000256" key="1">
    <source>
        <dbReference type="ARBA" id="ARBA00010577"/>
    </source>
</evidence>
<keyword evidence="3 5" id="KW-1005">Bacterial flagellum biogenesis</keyword>
<dbReference type="GO" id="GO:0044781">
    <property type="term" value="P:bacterial-type flagellum organization"/>
    <property type="evidence" value="ECO:0007669"/>
    <property type="project" value="UniProtKB-UniRule"/>
</dbReference>
<dbReference type="PATRIC" id="fig|929558.5.peg.1279"/>
<dbReference type="eggNOG" id="COG1843">
    <property type="taxonomic scope" value="Bacteria"/>
</dbReference>
<evidence type="ECO:0000256" key="3">
    <source>
        <dbReference type="ARBA" id="ARBA00022795"/>
    </source>
</evidence>
<organism evidence="7 8">
    <name type="scientific">Sulfurimonas gotlandica (strain DSM 19862 / JCM 16533 / GD1)</name>
    <dbReference type="NCBI Taxonomy" id="929558"/>
    <lineage>
        <taxon>Bacteria</taxon>
        <taxon>Pseudomonadati</taxon>
        <taxon>Campylobacterota</taxon>
        <taxon>Epsilonproteobacteria</taxon>
        <taxon>Campylobacterales</taxon>
        <taxon>Sulfurimonadaceae</taxon>
        <taxon>Sulfurimonas</taxon>
    </lineage>
</organism>
<comment type="function">
    <text evidence="4 5">Required for flagellar hook formation. May act as a scaffolding protein.</text>
</comment>
<dbReference type="STRING" id="929558.SMGD1_1287"/>
<dbReference type="Pfam" id="PF13860">
    <property type="entry name" value="FlgD_ig"/>
    <property type="match status" value="1"/>
</dbReference>
<keyword evidence="7" id="KW-0969">Cilium</keyword>
<comment type="caution">
    <text evidence="7">The sequence shown here is derived from an EMBL/GenBank/DDBJ whole genome shotgun (WGS) entry which is preliminary data.</text>
</comment>
<dbReference type="RefSeq" id="WP_008335517.1">
    <property type="nucleotide sequence ID" value="NZ_AFRZ01000001.1"/>
</dbReference>
<evidence type="ECO:0000259" key="6">
    <source>
        <dbReference type="Pfam" id="PF13860"/>
    </source>
</evidence>
<evidence type="ECO:0000313" key="7">
    <source>
        <dbReference type="EMBL" id="EHP29811.1"/>
    </source>
</evidence>
<accession>H1FRS5</accession>
<sequence>MAITSTGLNAATNVDTVASTAAVDKTVLGKDDFMTLLLVELQHQDPTEPMDSEKILTQTSQLAGLESAENTNKALESLAASLSASQNFSSISAIGKTADLGSNAIAHDEGTPSSFEVYFPQEIQAGTLEILDSEGTIVSTMNVDPNPAGTYQFDWDGTLTNGNAAESGVYYVTSSYTNPAGEAQTTRMGTYPIEAVRFENGSALVKVGSNYVPLENIVEVY</sequence>